<sequence length="151" mass="16985">MDDITPNVVHRKSAVEGTVGCSSVCCNQKNEVSEFPTSSFTGAGHSYAMFMPYHNINRKYKYIIKKGIKLINVKTRNLPTQPDQVQCSYDRCLYPSLVLNSILVLGSSISIYSGMRIKNGYVNFTVTVSVTFKQCFIWDQRPNSTLLVLTL</sequence>
<proteinExistence type="predicted"/>
<evidence type="ECO:0000313" key="2">
    <source>
        <dbReference type="RefSeq" id="XP_026689338.1"/>
    </source>
</evidence>
<keyword evidence="1" id="KW-1185">Reference proteome</keyword>
<name>A0A3Q0JQ02_DIACI</name>
<protein>
    <submittedName>
        <fullName evidence="2">Uncharacterized protein LOC113473977</fullName>
    </submittedName>
</protein>
<accession>A0A3Q0JQ02</accession>
<organism evidence="1 2">
    <name type="scientific">Diaphorina citri</name>
    <name type="common">Asian citrus psyllid</name>
    <dbReference type="NCBI Taxonomy" id="121845"/>
    <lineage>
        <taxon>Eukaryota</taxon>
        <taxon>Metazoa</taxon>
        <taxon>Ecdysozoa</taxon>
        <taxon>Arthropoda</taxon>
        <taxon>Hexapoda</taxon>
        <taxon>Insecta</taxon>
        <taxon>Pterygota</taxon>
        <taxon>Neoptera</taxon>
        <taxon>Paraneoptera</taxon>
        <taxon>Hemiptera</taxon>
        <taxon>Sternorrhyncha</taxon>
        <taxon>Psylloidea</taxon>
        <taxon>Psyllidae</taxon>
        <taxon>Diaphorininae</taxon>
        <taxon>Diaphorina</taxon>
    </lineage>
</organism>
<gene>
    <name evidence="2" type="primary">LOC113473977</name>
</gene>
<dbReference type="GeneID" id="113473977"/>
<dbReference type="KEGG" id="dci:113473977"/>
<dbReference type="PaxDb" id="121845-A0A3Q0JQ02"/>
<dbReference type="AlphaFoldDB" id="A0A3Q0JQ02"/>
<dbReference type="RefSeq" id="XP_026689338.1">
    <property type="nucleotide sequence ID" value="XM_026833537.1"/>
</dbReference>
<reference evidence="2" key="1">
    <citation type="submission" date="2025-08" db="UniProtKB">
        <authorList>
            <consortium name="RefSeq"/>
        </authorList>
    </citation>
    <scope>IDENTIFICATION</scope>
</reference>
<dbReference type="Proteomes" id="UP000079169">
    <property type="component" value="Unplaced"/>
</dbReference>
<evidence type="ECO:0000313" key="1">
    <source>
        <dbReference type="Proteomes" id="UP000079169"/>
    </source>
</evidence>